<organism evidence="1 2">
    <name type="scientific">Rhynocoris fuscipes</name>
    <dbReference type="NCBI Taxonomy" id="488301"/>
    <lineage>
        <taxon>Eukaryota</taxon>
        <taxon>Metazoa</taxon>
        <taxon>Ecdysozoa</taxon>
        <taxon>Arthropoda</taxon>
        <taxon>Hexapoda</taxon>
        <taxon>Insecta</taxon>
        <taxon>Pterygota</taxon>
        <taxon>Neoptera</taxon>
        <taxon>Paraneoptera</taxon>
        <taxon>Hemiptera</taxon>
        <taxon>Heteroptera</taxon>
        <taxon>Panheteroptera</taxon>
        <taxon>Cimicomorpha</taxon>
        <taxon>Reduviidae</taxon>
        <taxon>Harpactorinae</taxon>
        <taxon>Harpactorini</taxon>
        <taxon>Rhynocoris</taxon>
    </lineage>
</organism>
<sequence length="79" mass="9040">MESLTNKGYTCYEEVYAVDDEGTARYANIIAFKPNSNEAYIIDPTVRYEVNDPNQAELIHQEKCAIYNKCISALISAWR</sequence>
<keyword evidence="2" id="KW-1185">Reference proteome</keyword>
<dbReference type="Proteomes" id="UP001461498">
    <property type="component" value="Unassembled WGS sequence"/>
</dbReference>
<protein>
    <submittedName>
        <fullName evidence="1">Uncharacterized protein</fullName>
    </submittedName>
</protein>
<evidence type="ECO:0000313" key="2">
    <source>
        <dbReference type="Proteomes" id="UP001461498"/>
    </source>
</evidence>
<dbReference type="AlphaFoldDB" id="A0AAW1DAL4"/>
<comment type="caution">
    <text evidence="1">The sequence shown here is derived from an EMBL/GenBank/DDBJ whole genome shotgun (WGS) entry which is preliminary data.</text>
</comment>
<accession>A0AAW1DAL4</accession>
<evidence type="ECO:0000313" key="1">
    <source>
        <dbReference type="EMBL" id="KAK9507796.1"/>
    </source>
</evidence>
<proteinExistence type="predicted"/>
<reference evidence="1 2" key="1">
    <citation type="submission" date="2022-12" db="EMBL/GenBank/DDBJ databases">
        <title>Chromosome-level genome assembly of true bugs.</title>
        <authorList>
            <person name="Ma L."/>
            <person name="Li H."/>
        </authorList>
    </citation>
    <scope>NUCLEOTIDE SEQUENCE [LARGE SCALE GENOMIC DNA]</scope>
    <source>
        <strain evidence="1">Lab_2022b</strain>
    </source>
</reference>
<name>A0AAW1DAL4_9HEMI</name>
<dbReference type="EMBL" id="JAPXFL010000004">
    <property type="protein sequence ID" value="KAK9507796.1"/>
    <property type="molecule type" value="Genomic_DNA"/>
</dbReference>
<gene>
    <name evidence="1" type="ORF">O3M35_007570</name>
</gene>